<dbReference type="EC" id="1.17.4.1" evidence="2 10"/>
<evidence type="ECO:0000256" key="2">
    <source>
        <dbReference type="ARBA" id="ARBA00012274"/>
    </source>
</evidence>
<dbReference type="InterPro" id="IPR013509">
    <property type="entry name" value="RNR_lsu_N"/>
</dbReference>
<proteinExistence type="inferred from homology"/>
<dbReference type="SUPFAM" id="SSF51998">
    <property type="entry name" value="PFL-like glycyl radical enzymes"/>
    <property type="match status" value="1"/>
</dbReference>
<dbReference type="GO" id="GO:0005971">
    <property type="term" value="C:ribonucleoside-diphosphate reductase complex"/>
    <property type="evidence" value="ECO:0007669"/>
    <property type="project" value="TreeGrafter"/>
</dbReference>
<accession>A0A377XQC3</accession>
<dbReference type="Pfam" id="PF08343">
    <property type="entry name" value="RNR_N"/>
    <property type="match status" value="1"/>
</dbReference>
<dbReference type="Gene3D" id="3.20.70.20">
    <property type="match status" value="1"/>
</dbReference>
<evidence type="ECO:0000256" key="3">
    <source>
        <dbReference type="ARBA" id="ARBA00022533"/>
    </source>
</evidence>
<dbReference type="InterPro" id="IPR039718">
    <property type="entry name" value="Rrm1"/>
</dbReference>
<keyword evidence="5" id="KW-0067">ATP-binding</keyword>
<comment type="function">
    <text evidence="10">Provides the precursors necessary for DNA synthesis. Catalyzes the biosynthesis of deoxyribonucleotides from the corresponding ribonucleotides.</text>
</comment>
<evidence type="ECO:0000256" key="4">
    <source>
        <dbReference type="ARBA" id="ARBA00022741"/>
    </source>
</evidence>
<dbReference type="InterPro" id="IPR000788">
    <property type="entry name" value="RNR_lg_C"/>
</dbReference>
<protein>
    <recommendedName>
        <fullName evidence="2 10">Ribonucleoside-diphosphate reductase</fullName>
        <ecNumber evidence="2 10">1.17.4.1</ecNumber>
    </recommendedName>
</protein>
<keyword evidence="8" id="KW-1015">Disulfide bond</keyword>
<evidence type="ECO:0000256" key="6">
    <source>
        <dbReference type="ARBA" id="ARBA00023002"/>
    </source>
</evidence>
<comment type="similarity">
    <text evidence="1 10">Belongs to the ribonucleoside diphosphate reductase large chain family.</text>
</comment>
<dbReference type="GO" id="GO:0005524">
    <property type="term" value="F:ATP binding"/>
    <property type="evidence" value="ECO:0007669"/>
    <property type="project" value="UniProtKB-KW"/>
</dbReference>
<keyword evidence="7 10" id="KW-0215">Deoxyribonucleotide synthesis</keyword>
<reference evidence="14 15" key="1">
    <citation type="submission" date="2018-06" db="EMBL/GenBank/DDBJ databases">
        <authorList>
            <consortium name="Pathogen Informatics"/>
            <person name="Doyle S."/>
        </authorList>
    </citation>
    <scope>NUCLEOTIDE SEQUENCE [LARGE SCALE GENOMIC DNA]</scope>
    <source>
        <strain evidence="14 15">NCTC5047</strain>
    </source>
</reference>
<dbReference type="Proteomes" id="UP000254340">
    <property type="component" value="Unassembled WGS sequence"/>
</dbReference>
<dbReference type="InterPro" id="IPR008926">
    <property type="entry name" value="RNR_R1-su_N"/>
</dbReference>
<feature type="domain" description="Ribonucleotide reductase large subunit C-terminal" evidence="12">
    <location>
        <begin position="176"/>
        <end position="268"/>
    </location>
</feature>
<evidence type="ECO:0000259" key="11">
    <source>
        <dbReference type="Pfam" id="PF00317"/>
    </source>
</evidence>
<evidence type="ECO:0000256" key="1">
    <source>
        <dbReference type="ARBA" id="ARBA00010406"/>
    </source>
</evidence>
<dbReference type="Pfam" id="PF00317">
    <property type="entry name" value="Ribonuc_red_lgN"/>
    <property type="match status" value="1"/>
</dbReference>
<sequence length="275" mass="30476">MATTTAERITAAVDFHALNAMLNLYDSEGRIPFEKDRQAVEAFMATQVQPNALTFPSQEDKLSWLVSEGYYDPQVLAGYDRGFVLALFAHARRAPFRFQTFLGAWKFYTSYALKTFDGKHYLEDFAERSVMVALTLARGDEQQARQLTEEILSGRFQPATPTFLNAGKQQRGELISCFLLRIEDNMESIGRAVNSALQLSKAAAGWPFYSPTCARPGRRSSASKTSLLGGAGDEDAGGRLLLCQSARRPPGAGAVWLHVHHPDIYAFLILGVKCR</sequence>
<keyword evidence="4" id="KW-0547">Nucleotide-binding</keyword>
<evidence type="ECO:0000256" key="5">
    <source>
        <dbReference type="ARBA" id="ARBA00022840"/>
    </source>
</evidence>
<evidence type="ECO:0000259" key="12">
    <source>
        <dbReference type="Pfam" id="PF02867"/>
    </source>
</evidence>
<keyword evidence="3" id="KW-0021">Allosteric enzyme</keyword>
<evidence type="ECO:0000256" key="8">
    <source>
        <dbReference type="ARBA" id="ARBA00023157"/>
    </source>
</evidence>
<dbReference type="AlphaFoldDB" id="A0A377XQC3"/>
<dbReference type="SUPFAM" id="SSF48168">
    <property type="entry name" value="R1 subunit of ribonucleotide reductase, N-terminal domain"/>
    <property type="match status" value="1"/>
</dbReference>
<dbReference type="PANTHER" id="PTHR11573">
    <property type="entry name" value="RIBONUCLEOSIDE-DIPHOSPHATE REDUCTASE LARGE CHAIN"/>
    <property type="match status" value="1"/>
</dbReference>
<evidence type="ECO:0000313" key="15">
    <source>
        <dbReference type="Proteomes" id="UP000254340"/>
    </source>
</evidence>
<feature type="domain" description="Ribonucleotide reductase large subunit N-terminal" evidence="11">
    <location>
        <begin position="98"/>
        <end position="170"/>
    </location>
</feature>
<name>A0A377XQC3_KLEPN</name>
<dbReference type="GO" id="GO:0004748">
    <property type="term" value="F:ribonucleoside-diphosphate reductase activity, thioredoxin disulfide as acceptor"/>
    <property type="evidence" value="ECO:0007669"/>
    <property type="project" value="UniProtKB-EC"/>
</dbReference>
<dbReference type="PANTHER" id="PTHR11573:SF30">
    <property type="entry name" value="RIBONUCLEOSIDE-DIPHOSPHATE REDUCTASE 2 SUBUNIT ALPHA"/>
    <property type="match status" value="1"/>
</dbReference>
<dbReference type="Pfam" id="PF02867">
    <property type="entry name" value="Ribonuc_red_lgC"/>
    <property type="match status" value="1"/>
</dbReference>
<feature type="domain" description="Ribonucleotide reductase N-terminal" evidence="13">
    <location>
        <begin position="15"/>
        <end position="96"/>
    </location>
</feature>
<dbReference type="EMBL" id="UGLH01000006">
    <property type="protein sequence ID" value="STT84395.1"/>
    <property type="molecule type" value="Genomic_DNA"/>
</dbReference>
<evidence type="ECO:0000259" key="13">
    <source>
        <dbReference type="Pfam" id="PF08343"/>
    </source>
</evidence>
<evidence type="ECO:0000256" key="10">
    <source>
        <dbReference type="RuleBase" id="RU003410"/>
    </source>
</evidence>
<evidence type="ECO:0000256" key="9">
    <source>
        <dbReference type="ARBA" id="ARBA00047754"/>
    </source>
</evidence>
<keyword evidence="6 10" id="KW-0560">Oxidoreductase</keyword>
<evidence type="ECO:0000313" key="14">
    <source>
        <dbReference type="EMBL" id="STT84395.1"/>
    </source>
</evidence>
<gene>
    <name evidence="14" type="primary">nrdE_2</name>
    <name evidence="14" type="ORF">NCTC5047_05439</name>
</gene>
<organism evidence="14 15">
    <name type="scientific">Klebsiella pneumoniae</name>
    <dbReference type="NCBI Taxonomy" id="573"/>
    <lineage>
        <taxon>Bacteria</taxon>
        <taxon>Pseudomonadati</taxon>
        <taxon>Pseudomonadota</taxon>
        <taxon>Gammaproteobacteria</taxon>
        <taxon>Enterobacterales</taxon>
        <taxon>Enterobacteriaceae</taxon>
        <taxon>Klebsiella/Raoultella group</taxon>
        <taxon>Klebsiella</taxon>
        <taxon>Klebsiella pneumoniae complex</taxon>
    </lineage>
</organism>
<comment type="catalytic activity">
    <reaction evidence="9 10">
        <text>a 2'-deoxyribonucleoside 5'-diphosphate + [thioredoxin]-disulfide + H2O = a ribonucleoside 5'-diphosphate + [thioredoxin]-dithiol</text>
        <dbReference type="Rhea" id="RHEA:23252"/>
        <dbReference type="Rhea" id="RHEA-COMP:10698"/>
        <dbReference type="Rhea" id="RHEA-COMP:10700"/>
        <dbReference type="ChEBI" id="CHEBI:15377"/>
        <dbReference type="ChEBI" id="CHEBI:29950"/>
        <dbReference type="ChEBI" id="CHEBI:50058"/>
        <dbReference type="ChEBI" id="CHEBI:57930"/>
        <dbReference type="ChEBI" id="CHEBI:73316"/>
        <dbReference type="EC" id="1.17.4.1"/>
    </reaction>
</comment>
<dbReference type="GO" id="GO:0009263">
    <property type="term" value="P:deoxyribonucleotide biosynthetic process"/>
    <property type="evidence" value="ECO:0007669"/>
    <property type="project" value="UniProtKB-KW"/>
</dbReference>
<evidence type="ECO:0000256" key="7">
    <source>
        <dbReference type="ARBA" id="ARBA00023116"/>
    </source>
</evidence>
<dbReference type="InterPro" id="IPR013554">
    <property type="entry name" value="RNR_N"/>
</dbReference>